<keyword evidence="4 7" id="KW-0378">Hydrolase</keyword>
<gene>
    <name evidence="8" type="primary">rrrD_2</name>
    <name evidence="8" type="ORF">LMG27952_06183</name>
</gene>
<organism evidence="8 9">
    <name type="scientific">Paraburkholderia hiiakae</name>
    <dbReference type="NCBI Taxonomy" id="1081782"/>
    <lineage>
        <taxon>Bacteria</taxon>
        <taxon>Pseudomonadati</taxon>
        <taxon>Pseudomonadota</taxon>
        <taxon>Betaproteobacteria</taxon>
        <taxon>Burkholderiales</taxon>
        <taxon>Burkholderiaceae</taxon>
        <taxon>Paraburkholderia</taxon>
    </lineage>
</organism>
<comment type="similarity">
    <text evidence="7">Belongs to the glycosyl hydrolase 24 family.</text>
</comment>
<dbReference type="GO" id="GO:0003796">
    <property type="term" value="F:lysozyme activity"/>
    <property type="evidence" value="ECO:0007669"/>
    <property type="project" value="UniProtKB-EC"/>
</dbReference>
<evidence type="ECO:0000256" key="2">
    <source>
        <dbReference type="ARBA" id="ARBA00022529"/>
    </source>
</evidence>
<evidence type="ECO:0000313" key="9">
    <source>
        <dbReference type="Proteomes" id="UP000656319"/>
    </source>
</evidence>
<evidence type="ECO:0000256" key="1">
    <source>
        <dbReference type="ARBA" id="ARBA00000632"/>
    </source>
</evidence>
<dbReference type="Pfam" id="PF00959">
    <property type="entry name" value="Phage_lysozyme"/>
    <property type="match status" value="1"/>
</dbReference>
<dbReference type="PANTHER" id="PTHR38107:SF3">
    <property type="entry name" value="LYSOZYME RRRD-RELATED"/>
    <property type="match status" value="1"/>
</dbReference>
<dbReference type="HAMAP" id="MF_04110">
    <property type="entry name" value="ENDOLYSIN_T4"/>
    <property type="match status" value="1"/>
</dbReference>
<accession>A0ABM8P5C9</accession>
<dbReference type="InterPro" id="IPR051018">
    <property type="entry name" value="Bacteriophage_GH24"/>
</dbReference>
<comment type="catalytic activity">
    <reaction evidence="1 7">
        <text>Hydrolysis of (1-&gt;4)-beta-linkages between N-acetylmuramic acid and N-acetyl-D-glucosamine residues in a peptidoglycan and between N-acetyl-D-glucosamine residues in chitodextrins.</text>
        <dbReference type="EC" id="3.2.1.17"/>
    </reaction>
</comment>
<evidence type="ECO:0000256" key="3">
    <source>
        <dbReference type="ARBA" id="ARBA00022638"/>
    </source>
</evidence>
<dbReference type="InterPro" id="IPR034690">
    <property type="entry name" value="Endolysin_T4_type"/>
</dbReference>
<evidence type="ECO:0000256" key="4">
    <source>
        <dbReference type="ARBA" id="ARBA00022801"/>
    </source>
</evidence>
<dbReference type="Proteomes" id="UP000656319">
    <property type="component" value="Unassembled WGS sequence"/>
</dbReference>
<keyword evidence="3 7" id="KW-0081">Bacteriolytic enzyme</keyword>
<sequence>MATPRPVGPDAVTLIKQYEGIPLRDNVAYPYLDPIGIWTIGWGHAITAQGRFLRGQPDLSRAKALYPDGITLDQAGTLLDGDLIDIGSEVLALVTVPLNENQYGALTSFTFNLGSRNLQSSTLLKVLNGGDYSSAANQFARWCYAGGKLMSGLLERRNAERALFQKTP</sequence>
<keyword evidence="2 7" id="KW-0929">Antimicrobial</keyword>
<dbReference type="EMBL" id="CAJHCQ010000021">
    <property type="protein sequence ID" value="CAD6556744.1"/>
    <property type="molecule type" value="Genomic_DNA"/>
</dbReference>
<evidence type="ECO:0000313" key="8">
    <source>
        <dbReference type="EMBL" id="CAD6556744.1"/>
    </source>
</evidence>
<keyword evidence="6 7" id="KW-0326">Glycosidase</keyword>
<dbReference type="CDD" id="cd00737">
    <property type="entry name" value="lyz_endolysin_autolysin"/>
    <property type="match status" value="1"/>
</dbReference>
<protein>
    <recommendedName>
        <fullName evidence="7">Lysozyme</fullName>
        <ecNumber evidence="7">3.2.1.17</ecNumber>
    </recommendedName>
</protein>
<evidence type="ECO:0000256" key="5">
    <source>
        <dbReference type="ARBA" id="ARBA00023200"/>
    </source>
</evidence>
<keyword evidence="5" id="KW-1035">Host cytoplasm</keyword>
<dbReference type="RefSeq" id="WP_201699698.1">
    <property type="nucleotide sequence ID" value="NZ_CAJHCQ010000021.1"/>
</dbReference>
<keyword evidence="9" id="KW-1185">Reference proteome</keyword>
<comment type="caution">
    <text evidence="8">The sequence shown here is derived from an EMBL/GenBank/DDBJ whole genome shotgun (WGS) entry which is preliminary data.</text>
</comment>
<dbReference type="InterPro" id="IPR033907">
    <property type="entry name" value="Endolysin_autolysin"/>
</dbReference>
<name>A0ABM8P5C9_9BURK</name>
<proteinExistence type="inferred from homology"/>
<dbReference type="Gene3D" id="1.10.530.40">
    <property type="match status" value="1"/>
</dbReference>
<reference evidence="8 9" key="1">
    <citation type="submission" date="2020-10" db="EMBL/GenBank/DDBJ databases">
        <authorList>
            <person name="Peeters C."/>
        </authorList>
    </citation>
    <scope>NUCLEOTIDE SEQUENCE [LARGE SCALE GENOMIC DNA]</scope>
    <source>
        <strain evidence="8 9">LMG 27952</strain>
    </source>
</reference>
<dbReference type="SUPFAM" id="SSF53955">
    <property type="entry name" value="Lysozyme-like"/>
    <property type="match status" value="1"/>
</dbReference>
<dbReference type="EC" id="3.2.1.17" evidence="7"/>
<dbReference type="InterPro" id="IPR023347">
    <property type="entry name" value="Lysozyme_dom_sf"/>
</dbReference>
<evidence type="ECO:0000256" key="7">
    <source>
        <dbReference type="RuleBase" id="RU003788"/>
    </source>
</evidence>
<dbReference type="InterPro" id="IPR002196">
    <property type="entry name" value="Glyco_hydro_24"/>
</dbReference>
<dbReference type="InterPro" id="IPR023346">
    <property type="entry name" value="Lysozyme-like_dom_sf"/>
</dbReference>
<evidence type="ECO:0000256" key="6">
    <source>
        <dbReference type="ARBA" id="ARBA00023295"/>
    </source>
</evidence>
<dbReference type="PANTHER" id="PTHR38107">
    <property type="match status" value="1"/>
</dbReference>